<dbReference type="FunCoup" id="A0A1S4FEB0">
    <property type="interactions" value="250"/>
</dbReference>
<keyword evidence="4" id="KW-0862">Zinc</keyword>
<sequence length="418" mass="47750">MSISQVKTLVENYSKVCRFCLNMNAANLAPLFDRMAGKMDIITINATIRGVLTTLGIQIAQNDPYPNRICDSCRDLLHSIQHFQETVKKSVQLLDQARLLKEFPNAKFDDDPVAMVVKEDYEIEEPVLEVAYEELVESQQEEPEVVEDVKPSSPEQPESPPQSENADAKTEPEYTDMEWVVLDEGEAESHQEEVYVDEEYIVEEEEQISVVSEATPTRQETPEEEISAEKSIKEPYVKSPRMCPICGTTSTAMKVHMRTHTKVRPFACDRCEKKFYTNAKLRSHVESVHIGERKYSCEICGKAFVLRKTLNAHMLSHAAEKDFVCSVCSKGFLFRWALVKHERVHTGERPYVCDLDGCGKRFATSSNLKQHQKTNTHWKNPRDDVCQHCNKSFQNKYALRAHLKTHDVKAGITSETKD</sequence>
<dbReference type="AlphaFoldDB" id="A0A1S4FEB0"/>
<dbReference type="InterPro" id="IPR013087">
    <property type="entry name" value="Znf_C2H2_type"/>
</dbReference>
<keyword evidence="7" id="KW-1185">Reference proteome</keyword>
<evidence type="ECO:0000313" key="7">
    <source>
        <dbReference type="Proteomes" id="UP000008820"/>
    </source>
</evidence>
<evidence type="ECO:0000256" key="3">
    <source>
        <dbReference type="ARBA" id="ARBA00022771"/>
    </source>
</evidence>
<feature type="compositionally biased region" description="Low complexity" evidence="5">
    <location>
        <begin position="151"/>
        <end position="164"/>
    </location>
</feature>
<dbReference type="PROSITE" id="PS00028">
    <property type="entry name" value="ZINC_FINGER_C2H2_1"/>
    <property type="match status" value="5"/>
</dbReference>
<gene>
    <name evidence="6" type="primary">5568264</name>
</gene>
<evidence type="ECO:0000256" key="1">
    <source>
        <dbReference type="ARBA" id="ARBA00022723"/>
    </source>
</evidence>
<keyword evidence="1" id="KW-0479">Metal-binding</keyword>
<keyword evidence="3" id="KW-0863">Zinc-finger</keyword>
<dbReference type="SMART" id="SM00355">
    <property type="entry name" value="ZnF_C2H2"/>
    <property type="match status" value="6"/>
</dbReference>
<dbReference type="Gene3D" id="3.40.1800.20">
    <property type="match status" value="1"/>
</dbReference>
<proteinExistence type="predicted"/>
<dbReference type="SUPFAM" id="SSF57716">
    <property type="entry name" value="Glucocorticoid receptor-like (DNA-binding domain)"/>
    <property type="match status" value="1"/>
</dbReference>
<reference evidence="6" key="2">
    <citation type="submission" date="2020-05" db="UniProtKB">
        <authorList>
            <consortium name="EnsemblMetazoa"/>
        </authorList>
    </citation>
    <scope>IDENTIFICATION</scope>
    <source>
        <strain evidence="6">LVP_AGWG</strain>
    </source>
</reference>
<organism evidence="6 7">
    <name type="scientific">Aedes aegypti</name>
    <name type="common">Yellowfever mosquito</name>
    <name type="synonym">Culex aegypti</name>
    <dbReference type="NCBI Taxonomy" id="7159"/>
    <lineage>
        <taxon>Eukaryota</taxon>
        <taxon>Metazoa</taxon>
        <taxon>Ecdysozoa</taxon>
        <taxon>Arthropoda</taxon>
        <taxon>Hexapoda</taxon>
        <taxon>Insecta</taxon>
        <taxon>Pterygota</taxon>
        <taxon>Neoptera</taxon>
        <taxon>Endopterygota</taxon>
        <taxon>Diptera</taxon>
        <taxon>Nematocera</taxon>
        <taxon>Culicoidea</taxon>
        <taxon>Culicidae</taxon>
        <taxon>Culicinae</taxon>
        <taxon>Aedini</taxon>
        <taxon>Aedes</taxon>
        <taxon>Stegomyia</taxon>
    </lineage>
</organism>
<reference evidence="6 7" key="1">
    <citation type="submission" date="2017-06" db="EMBL/GenBank/DDBJ databases">
        <title>Aedes aegypti genome working group (AGWG) sequencing and assembly.</title>
        <authorList>
            <consortium name="Aedes aegypti Genome Working Group (AGWG)"/>
            <person name="Matthews B.J."/>
        </authorList>
    </citation>
    <scope>NUCLEOTIDE SEQUENCE [LARGE SCALE GENOMIC DNA]</scope>
    <source>
        <strain evidence="6 7">LVP_AGWG</strain>
    </source>
</reference>
<dbReference type="InParanoid" id="A0A1S4FEB0"/>
<dbReference type="GO" id="GO:0008270">
    <property type="term" value="F:zinc ion binding"/>
    <property type="evidence" value="ECO:0007669"/>
    <property type="project" value="UniProtKB-UniRule"/>
</dbReference>
<dbReference type="EnsemblMetazoa" id="AAEL006694-RA">
    <property type="protein sequence ID" value="AAEL006694-PA"/>
    <property type="gene ID" value="AAEL006694"/>
</dbReference>
<dbReference type="VEuPathDB" id="VectorBase:AAEL006694"/>
<dbReference type="GO" id="GO:0000978">
    <property type="term" value="F:RNA polymerase II cis-regulatory region sequence-specific DNA binding"/>
    <property type="evidence" value="ECO:0007669"/>
    <property type="project" value="TreeGrafter"/>
</dbReference>
<dbReference type="GO" id="GO:0000981">
    <property type="term" value="F:DNA-binding transcription factor activity, RNA polymerase II-specific"/>
    <property type="evidence" value="ECO:0007669"/>
    <property type="project" value="TreeGrafter"/>
</dbReference>
<evidence type="ECO:0000313" key="6">
    <source>
        <dbReference type="EnsemblMetazoa" id="AAEL006694-PA"/>
    </source>
</evidence>
<dbReference type="PROSITE" id="PS50157">
    <property type="entry name" value="ZINC_FINGER_C2H2_2"/>
    <property type="match status" value="5"/>
</dbReference>
<feature type="region of interest" description="Disordered" evidence="5">
    <location>
        <begin position="136"/>
        <end position="173"/>
    </location>
</feature>
<dbReference type="OrthoDB" id="6077919at2759"/>
<keyword evidence="2" id="KW-0677">Repeat</keyword>
<dbReference type="PROSITE" id="PS51915">
    <property type="entry name" value="ZAD"/>
    <property type="match status" value="1"/>
</dbReference>
<protein>
    <submittedName>
        <fullName evidence="6">Uncharacterized protein</fullName>
    </submittedName>
</protein>
<dbReference type="GO" id="GO:0005667">
    <property type="term" value="C:transcription regulator complex"/>
    <property type="evidence" value="ECO:0007669"/>
    <property type="project" value="TreeGrafter"/>
</dbReference>
<evidence type="ECO:0000256" key="2">
    <source>
        <dbReference type="ARBA" id="ARBA00022737"/>
    </source>
</evidence>
<feature type="compositionally biased region" description="Acidic residues" evidence="5">
    <location>
        <begin position="136"/>
        <end position="146"/>
    </location>
</feature>
<dbReference type="InterPro" id="IPR036236">
    <property type="entry name" value="Znf_C2H2_sf"/>
</dbReference>
<dbReference type="FunFam" id="3.30.160.60:FF:000110">
    <property type="entry name" value="Zinc finger protein-like"/>
    <property type="match status" value="1"/>
</dbReference>
<dbReference type="SUPFAM" id="SSF57667">
    <property type="entry name" value="beta-beta-alpha zinc fingers"/>
    <property type="match status" value="3"/>
</dbReference>
<dbReference type="FunFam" id="3.30.160.60:FF:000125">
    <property type="entry name" value="Putative zinc finger protein 143"/>
    <property type="match status" value="1"/>
</dbReference>
<evidence type="ECO:0000256" key="5">
    <source>
        <dbReference type="SAM" id="MobiDB-lite"/>
    </source>
</evidence>
<dbReference type="Gene3D" id="3.30.160.60">
    <property type="entry name" value="Classic Zinc Finger"/>
    <property type="match status" value="6"/>
</dbReference>
<dbReference type="Pfam" id="PF07776">
    <property type="entry name" value="zf-AD"/>
    <property type="match status" value="1"/>
</dbReference>
<dbReference type="InterPro" id="IPR012934">
    <property type="entry name" value="Znf_AD"/>
</dbReference>
<dbReference type="SMART" id="SM00868">
    <property type="entry name" value="zf-AD"/>
    <property type="match status" value="1"/>
</dbReference>
<dbReference type="GO" id="GO:0000785">
    <property type="term" value="C:chromatin"/>
    <property type="evidence" value="ECO:0007669"/>
    <property type="project" value="TreeGrafter"/>
</dbReference>
<evidence type="ECO:0000256" key="4">
    <source>
        <dbReference type="ARBA" id="ARBA00022833"/>
    </source>
</evidence>
<name>A0A1S4FEB0_AEDAE</name>
<dbReference type="Pfam" id="PF00096">
    <property type="entry name" value="zf-C2H2"/>
    <property type="match status" value="3"/>
</dbReference>
<dbReference type="PANTHER" id="PTHR14003:SF19">
    <property type="entry name" value="YY2 TRANSCRIPTION FACTOR"/>
    <property type="match status" value="1"/>
</dbReference>
<dbReference type="GO" id="GO:0031519">
    <property type="term" value="C:PcG protein complex"/>
    <property type="evidence" value="ECO:0007669"/>
    <property type="project" value="TreeGrafter"/>
</dbReference>
<dbReference type="Proteomes" id="UP000008820">
    <property type="component" value="Chromosome 3"/>
</dbReference>
<accession>A0A1S4FEB0</accession>
<dbReference type="PANTHER" id="PTHR14003">
    <property type="entry name" value="TRANSCRIPTIONAL REPRESSOR PROTEIN YY"/>
    <property type="match status" value="1"/>
</dbReference>